<proteinExistence type="predicted"/>
<feature type="compositionally biased region" description="Basic and acidic residues" evidence="1">
    <location>
        <begin position="81"/>
        <end position="94"/>
    </location>
</feature>
<accession>A0ABD3I920</accession>
<comment type="caution">
    <text evidence="2">The sequence shown here is derived from an EMBL/GenBank/DDBJ whole genome shotgun (WGS) entry which is preliminary data.</text>
</comment>
<feature type="region of interest" description="Disordered" evidence="1">
    <location>
        <begin position="123"/>
        <end position="148"/>
    </location>
</feature>
<dbReference type="Proteomes" id="UP001633002">
    <property type="component" value="Unassembled WGS sequence"/>
</dbReference>
<sequence length="148" mass="17166">MRSSMRRSHNEIIVYNRRNIDKVVVLDTLVDFDQKRLDNKHKHPSKTKTKRKKVNEDKVKKKHEEPEHSDEDTSEEEDEDYPGKTGEKNEENVPKRLACCHSSKIGRLRKLLAEAATILEAMKTECESESPPPQSEVLNNMQDQPSQT</sequence>
<name>A0ABD3I920_9MARC</name>
<evidence type="ECO:0000313" key="3">
    <source>
        <dbReference type="Proteomes" id="UP001633002"/>
    </source>
</evidence>
<gene>
    <name evidence="2" type="ORF">R1sor_018222</name>
</gene>
<organism evidence="2 3">
    <name type="scientific">Riccia sorocarpa</name>
    <dbReference type="NCBI Taxonomy" id="122646"/>
    <lineage>
        <taxon>Eukaryota</taxon>
        <taxon>Viridiplantae</taxon>
        <taxon>Streptophyta</taxon>
        <taxon>Embryophyta</taxon>
        <taxon>Marchantiophyta</taxon>
        <taxon>Marchantiopsida</taxon>
        <taxon>Marchantiidae</taxon>
        <taxon>Marchantiales</taxon>
        <taxon>Ricciaceae</taxon>
        <taxon>Riccia</taxon>
    </lineage>
</organism>
<evidence type="ECO:0000313" key="2">
    <source>
        <dbReference type="EMBL" id="KAL3700200.1"/>
    </source>
</evidence>
<protein>
    <submittedName>
        <fullName evidence="2">Uncharacterized protein</fullName>
    </submittedName>
</protein>
<dbReference type="AlphaFoldDB" id="A0ABD3I920"/>
<feature type="region of interest" description="Disordered" evidence="1">
    <location>
        <begin position="34"/>
        <end position="95"/>
    </location>
</feature>
<evidence type="ECO:0000256" key="1">
    <source>
        <dbReference type="SAM" id="MobiDB-lite"/>
    </source>
</evidence>
<feature type="compositionally biased region" description="Polar residues" evidence="1">
    <location>
        <begin position="137"/>
        <end position="148"/>
    </location>
</feature>
<reference evidence="2 3" key="1">
    <citation type="submission" date="2024-09" db="EMBL/GenBank/DDBJ databases">
        <title>Chromosome-scale assembly of Riccia sorocarpa.</title>
        <authorList>
            <person name="Paukszto L."/>
        </authorList>
    </citation>
    <scope>NUCLEOTIDE SEQUENCE [LARGE SCALE GENOMIC DNA]</scope>
    <source>
        <strain evidence="2">LP-2024</strain>
        <tissue evidence="2">Aerial parts of the thallus</tissue>
    </source>
</reference>
<feature type="compositionally biased region" description="Acidic residues" evidence="1">
    <location>
        <begin position="67"/>
        <end position="80"/>
    </location>
</feature>
<dbReference type="EMBL" id="JBJQOH010000001">
    <property type="protein sequence ID" value="KAL3700200.1"/>
    <property type="molecule type" value="Genomic_DNA"/>
</dbReference>
<keyword evidence="3" id="KW-1185">Reference proteome</keyword>
<feature type="compositionally biased region" description="Basic residues" evidence="1">
    <location>
        <begin position="38"/>
        <end position="53"/>
    </location>
</feature>
<feature type="compositionally biased region" description="Basic and acidic residues" evidence="1">
    <location>
        <begin position="54"/>
        <end position="66"/>
    </location>
</feature>